<dbReference type="EMBL" id="JACIBY010000001">
    <property type="protein sequence ID" value="MBB3836764.1"/>
    <property type="molecule type" value="Genomic_DNA"/>
</dbReference>
<keyword evidence="4" id="KW-1185">Reference proteome</keyword>
<protein>
    <recommendedName>
        <fullName evidence="2">DUF4833 domain-containing protein</fullName>
    </recommendedName>
</protein>
<reference evidence="3 4" key="1">
    <citation type="submission" date="2020-08" db="EMBL/GenBank/DDBJ databases">
        <title>Genomic Encyclopedia of Type Strains, Phase IV (KMG-IV): sequencing the most valuable type-strain genomes for metagenomic binning, comparative biology and taxonomic classification.</title>
        <authorList>
            <person name="Goeker M."/>
        </authorList>
    </citation>
    <scope>NUCLEOTIDE SEQUENCE [LARGE SCALE GENOMIC DNA]</scope>
    <source>
        <strain evidence="3 4">DSM 17976</strain>
    </source>
</reference>
<organism evidence="3 4">
    <name type="scientific">Runella defluvii</name>
    <dbReference type="NCBI Taxonomy" id="370973"/>
    <lineage>
        <taxon>Bacteria</taxon>
        <taxon>Pseudomonadati</taxon>
        <taxon>Bacteroidota</taxon>
        <taxon>Cytophagia</taxon>
        <taxon>Cytophagales</taxon>
        <taxon>Spirosomataceae</taxon>
        <taxon>Runella</taxon>
    </lineage>
</organism>
<evidence type="ECO:0000313" key="3">
    <source>
        <dbReference type="EMBL" id="MBB3836764.1"/>
    </source>
</evidence>
<feature type="chain" id="PRO_5031348832" description="DUF4833 domain-containing protein" evidence="1">
    <location>
        <begin position="19"/>
        <end position="178"/>
    </location>
</feature>
<dbReference type="AlphaFoldDB" id="A0A7W5ZIZ3"/>
<evidence type="ECO:0000259" key="2">
    <source>
        <dbReference type="Pfam" id="PF16117"/>
    </source>
</evidence>
<name>A0A7W5ZIZ3_9BACT</name>
<dbReference type="Pfam" id="PF16117">
    <property type="entry name" value="DUF4833"/>
    <property type="match status" value="1"/>
</dbReference>
<dbReference type="InterPro" id="IPR032269">
    <property type="entry name" value="DUF4833"/>
</dbReference>
<feature type="signal peptide" evidence="1">
    <location>
        <begin position="1"/>
        <end position="18"/>
    </location>
</feature>
<dbReference type="Proteomes" id="UP000541352">
    <property type="component" value="Unassembled WGS sequence"/>
</dbReference>
<evidence type="ECO:0000256" key="1">
    <source>
        <dbReference type="SAM" id="SignalP"/>
    </source>
</evidence>
<evidence type="ECO:0000313" key="4">
    <source>
        <dbReference type="Proteomes" id="UP000541352"/>
    </source>
</evidence>
<gene>
    <name evidence="3" type="ORF">FHS57_000746</name>
</gene>
<keyword evidence="1" id="KW-0732">Signal</keyword>
<sequence>MKLLSMLLLTGALGTFCADETPSKLHFPEPPRTSNHLFYIQRSNNINTVMYEANVDSDKKLDDESPMNVYWIRYADRGQREDLSTLQWQLAYGYKHHSTSSANTYEISLNAFKKRQIWVTYQENNPVAMTHINGRKVLLQKVFVQLANNAFIPKVKYVELFGVESDNRTKAYERIDIQ</sequence>
<comment type="caution">
    <text evidence="3">The sequence shown here is derived from an EMBL/GenBank/DDBJ whole genome shotgun (WGS) entry which is preliminary data.</text>
</comment>
<feature type="domain" description="DUF4833" evidence="2">
    <location>
        <begin position="38"/>
        <end position="174"/>
    </location>
</feature>
<dbReference type="RefSeq" id="WP_183971534.1">
    <property type="nucleotide sequence ID" value="NZ_JACIBY010000001.1"/>
</dbReference>
<accession>A0A7W5ZIZ3</accession>
<proteinExistence type="predicted"/>